<keyword evidence="4" id="KW-1003">Cell membrane</keyword>
<dbReference type="InterPro" id="IPR003439">
    <property type="entry name" value="ABC_transporter-like_ATP-bd"/>
</dbReference>
<gene>
    <name evidence="10" type="ORF">OHU69_08725</name>
</gene>
<feature type="compositionally biased region" description="Polar residues" evidence="8">
    <location>
        <begin position="1"/>
        <end position="14"/>
    </location>
</feature>
<sequence length="358" mass="38994">MSSSGTPHSSISKQDTVRGGEDRTPLLTVRGLHVDYFDKADPVHAVSGVDLDLLRGETLGIVGESGCGKSTLVTAITRLQRPPAVTTAGSVVFHGHDGTESIDILRLTERQLAALRWENIAVVFQSAMNALNPVLRLGSQFADVLRRHSRLSKREAWERAGELLAMVGIPADRLRSYAHELSGGMRQRATIALALACEPDLVVMDEPTTAVDVVMQRQILRQVSRLKRELGFSVIFITHDLSLLIEIADRIAVMYAGRVVETGPARQLYTAPQHPYTEALRGAFPPLHGPRREITGIPGSPPGLRTLPAGCAFHPRCARRFEPCDKATPPLLALGAGEAACHLHQAVRGEEDHHARTR</sequence>
<dbReference type="PROSITE" id="PS00211">
    <property type="entry name" value="ABC_TRANSPORTER_1"/>
    <property type="match status" value="1"/>
</dbReference>
<evidence type="ECO:0000256" key="8">
    <source>
        <dbReference type="SAM" id="MobiDB-lite"/>
    </source>
</evidence>
<proteinExistence type="inferred from homology"/>
<dbReference type="InterPro" id="IPR050388">
    <property type="entry name" value="ABC_Ni/Peptide_Import"/>
</dbReference>
<comment type="subcellular location">
    <subcellularLocation>
        <location evidence="1">Cell membrane</location>
        <topology evidence="1">Peripheral membrane protein</topology>
    </subcellularLocation>
</comment>
<accession>A0AAU1U3E5</accession>
<dbReference type="GO" id="GO:0015833">
    <property type="term" value="P:peptide transport"/>
    <property type="evidence" value="ECO:0007669"/>
    <property type="project" value="InterPro"/>
</dbReference>
<keyword evidence="7" id="KW-0472">Membrane</keyword>
<dbReference type="InterPro" id="IPR013563">
    <property type="entry name" value="Oligopep_ABC_C"/>
</dbReference>
<dbReference type="PANTHER" id="PTHR43297:SF2">
    <property type="entry name" value="DIPEPTIDE TRANSPORT ATP-BINDING PROTEIN DPPD"/>
    <property type="match status" value="1"/>
</dbReference>
<dbReference type="AlphaFoldDB" id="A0AAU1U3E5"/>
<evidence type="ECO:0000259" key="9">
    <source>
        <dbReference type="PROSITE" id="PS50893"/>
    </source>
</evidence>
<evidence type="ECO:0000256" key="7">
    <source>
        <dbReference type="ARBA" id="ARBA00023136"/>
    </source>
</evidence>
<dbReference type="FunFam" id="3.40.50.300:FF:000016">
    <property type="entry name" value="Oligopeptide ABC transporter ATP-binding component"/>
    <property type="match status" value="1"/>
</dbReference>
<dbReference type="GO" id="GO:0005524">
    <property type="term" value="F:ATP binding"/>
    <property type="evidence" value="ECO:0007669"/>
    <property type="project" value="UniProtKB-KW"/>
</dbReference>
<dbReference type="PANTHER" id="PTHR43297">
    <property type="entry name" value="OLIGOPEPTIDE TRANSPORT ATP-BINDING PROTEIN APPD"/>
    <property type="match status" value="1"/>
</dbReference>
<evidence type="ECO:0000256" key="5">
    <source>
        <dbReference type="ARBA" id="ARBA00022741"/>
    </source>
</evidence>
<evidence type="ECO:0000256" key="2">
    <source>
        <dbReference type="ARBA" id="ARBA00005417"/>
    </source>
</evidence>
<dbReference type="Pfam" id="PF08352">
    <property type="entry name" value="oligo_HPY"/>
    <property type="match status" value="1"/>
</dbReference>
<feature type="region of interest" description="Disordered" evidence="8">
    <location>
        <begin position="1"/>
        <end position="22"/>
    </location>
</feature>
<dbReference type="InterPro" id="IPR003593">
    <property type="entry name" value="AAA+_ATPase"/>
</dbReference>
<dbReference type="SUPFAM" id="SSF52540">
    <property type="entry name" value="P-loop containing nucleoside triphosphate hydrolases"/>
    <property type="match status" value="1"/>
</dbReference>
<evidence type="ECO:0000256" key="3">
    <source>
        <dbReference type="ARBA" id="ARBA00022448"/>
    </source>
</evidence>
<dbReference type="NCBIfam" id="TIGR01727">
    <property type="entry name" value="oligo_HPY"/>
    <property type="match status" value="1"/>
</dbReference>
<dbReference type="InterPro" id="IPR017871">
    <property type="entry name" value="ABC_transporter-like_CS"/>
</dbReference>
<protein>
    <submittedName>
        <fullName evidence="10">ABC transporter ATP-binding protein</fullName>
    </submittedName>
</protein>
<dbReference type="PROSITE" id="PS50893">
    <property type="entry name" value="ABC_TRANSPORTER_2"/>
    <property type="match status" value="1"/>
</dbReference>
<dbReference type="EMBL" id="CP108195">
    <property type="protein sequence ID" value="WTS11142.1"/>
    <property type="molecule type" value="Genomic_DNA"/>
</dbReference>
<dbReference type="GO" id="GO:0016887">
    <property type="term" value="F:ATP hydrolysis activity"/>
    <property type="evidence" value="ECO:0007669"/>
    <property type="project" value="InterPro"/>
</dbReference>
<dbReference type="SMART" id="SM00382">
    <property type="entry name" value="AAA"/>
    <property type="match status" value="1"/>
</dbReference>
<dbReference type="Pfam" id="PF00005">
    <property type="entry name" value="ABC_tran"/>
    <property type="match status" value="1"/>
</dbReference>
<evidence type="ECO:0000313" key="10">
    <source>
        <dbReference type="EMBL" id="WTS11142.1"/>
    </source>
</evidence>
<dbReference type="Gene3D" id="3.40.50.300">
    <property type="entry name" value="P-loop containing nucleotide triphosphate hydrolases"/>
    <property type="match status" value="1"/>
</dbReference>
<reference evidence="10" key="1">
    <citation type="submission" date="2022-10" db="EMBL/GenBank/DDBJ databases">
        <title>The complete genomes of actinobacterial strains from the NBC collection.</title>
        <authorList>
            <person name="Joergensen T.S."/>
            <person name="Alvarez Arevalo M."/>
            <person name="Sterndorff E.B."/>
            <person name="Faurdal D."/>
            <person name="Vuksanovic O."/>
            <person name="Mourched A.-S."/>
            <person name="Charusanti P."/>
            <person name="Shaw S."/>
            <person name="Blin K."/>
            <person name="Weber T."/>
        </authorList>
    </citation>
    <scope>NUCLEOTIDE SEQUENCE</scope>
    <source>
        <strain evidence="10">NBC_00119</strain>
    </source>
</reference>
<evidence type="ECO:0000256" key="6">
    <source>
        <dbReference type="ARBA" id="ARBA00022840"/>
    </source>
</evidence>
<dbReference type="CDD" id="cd03257">
    <property type="entry name" value="ABC_NikE_OppD_transporters"/>
    <property type="match status" value="1"/>
</dbReference>
<dbReference type="InterPro" id="IPR027417">
    <property type="entry name" value="P-loop_NTPase"/>
</dbReference>
<comment type="similarity">
    <text evidence="2">Belongs to the ABC transporter superfamily.</text>
</comment>
<feature type="domain" description="ABC transporter" evidence="9">
    <location>
        <begin position="29"/>
        <end position="281"/>
    </location>
</feature>
<evidence type="ECO:0000256" key="4">
    <source>
        <dbReference type="ARBA" id="ARBA00022475"/>
    </source>
</evidence>
<evidence type="ECO:0000256" key="1">
    <source>
        <dbReference type="ARBA" id="ARBA00004202"/>
    </source>
</evidence>
<keyword evidence="6 10" id="KW-0067">ATP-binding</keyword>
<dbReference type="GO" id="GO:0005886">
    <property type="term" value="C:plasma membrane"/>
    <property type="evidence" value="ECO:0007669"/>
    <property type="project" value="UniProtKB-SubCell"/>
</dbReference>
<organism evidence="10">
    <name type="scientific">Streptomyces sp. NBC_00119</name>
    <dbReference type="NCBI Taxonomy" id="2975659"/>
    <lineage>
        <taxon>Bacteria</taxon>
        <taxon>Bacillati</taxon>
        <taxon>Actinomycetota</taxon>
        <taxon>Actinomycetes</taxon>
        <taxon>Kitasatosporales</taxon>
        <taxon>Streptomycetaceae</taxon>
        <taxon>Streptomyces</taxon>
    </lineage>
</organism>
<name>A0AAU1U3E5_9ACTN</name>
<keyword evidence="3" id="KW-0813">Transport</keyword>
<keyword evidence="5" id="KW-0547">Nucleotide-binding</keyword>